<comment type="caution">
    <text evidence="1">The sequence shown here is derived from an EMBL/GenBank/DDBJ whole genome shotgun (WGS) entry which is preliminary data.</text>
</comment>
<accession>A0ACA9P598</accession>
<sequence>MNRVPFEWLADGWQVYDWWVGKRLESATSNLLKNPIETFWTNCRTLFIALTGYKCGILLLLAMPTKRKAESDHNASLLDFFSSENSSKTSPSKKINGSKKQKLDTPAKGKSSKVAGQRSLASGGRQHSRSENGLQPKNIIHKDIEVIEVLDSDDEEIEELLEIKSKQPESVSDNAGASNVERNSLNRSPNPISEREETNLDYESFFSDPVIPSELRSDVEEGQGIAKKALNELEFIDLEEEEAREVSVRLERMSPYDWETGEDDEVEQHAASAAASEPEDEGEEAAFTLSVQEEAELVDDDQMEVEPPEVEYIELEDDSPTSSPISSTQGLCPICRKDIRSYNESKDTLKEPSKPKVLQPISSFPVPSHPASLSHKEEIKEKPKGLNAFSFLMSRNKENEAWKEATEAEKSRWGKMQKGKGKAVPPEPRKRNSGKEEEIEEIKDDDEDVSTMTEKVVNGESSGGARRPAPFYKVMQGMPIAVDAFRYGKIPGVTAYLLTWKHGPIYCSHTTANLIIHMLDVDKKWVHPLPMNEKVVLPDTGGVTVTLIEANHCKQTVNAGDSTFHSAFVGTARIFRYLHCGDFRACPQQAMHPEIRSKRLDLVYLDTTYLDPK</sequence>
<dbReference type="Proteomes" id="UP000789525">
    <property type="component" value="Unassembled WGS sequence"/>
</dbReference>
<keyword evidence="2" id="KW-1185">Reference proteome</keyword>
<reference evidence="1" key="1">
    <citation type="submission" date="2021-06" db="EMBL/GenBank/DDBJ databases">
        <authorList>
            <person name="Kallberg Y."/>
            <person name="Tangrot J."/>
            <person name="Rosling A."/>
        </authorList>
    </citation>
    <scope>NUCLEOTIDE SEQUENCE</scope>
    <source>
        <strain evidence="1">CL356</strain>
    </source>
</reference>
<feature type="non-terminal residue" evidence="1">
    <location>
        <position position="613"/>
    </location>
</feature>
<protein>
    <submittedName>
        <fullName evidence="1">7185_t:CDS:1</fullName>
    </submittedName>
</protein>
<name>A0ACA9P598_9GLOM</name>
<evidence type="ECO:0000313" key="2">
    <source>
        <dbReference type="Proteomes" id="UP000789525"/>
    </source>
</evidence>
<organism evidence="1 2">
    <name type="scientific">Acaulospora colombiana</name>
    <dbReference type="NCBI Taxonomy" id="27376"/>
    <lineage>
        <taxon>Eukaryota</taxon>
        <taxon>Fungi</taxon>
        <taxon>Fungi incertae sedis</taxon>
        <taxon>Mucoromycota</taxon>
        <taxon>Glomeromycotina</taxon>
        <taxon>Glomeromycetes</taxon>
        <taxon>Diversisporales</taxon>
        <taxon>Acaulosporaceae</taxon>
        <taxon>Acaulospora</taxon>
    </lineage>
</organism>
<proteinExistence type="predicted"/>
<dbReference type="EMBL" id="CAJVPT010028985">
    <property type="protein sequence ID" value="CAG8688508.1"/>
    <property type="molecule type" value="Genomic_DNA"/>
</dbReference>
<evidence type="ECO:0000313" key="1">
    <source>
        <dbReference type="EMBL" id="CAG8688508.1"/>
    </source>
</evidence>
<gene>
    <name evidence="1" type="ORF">ACOLOM_LOCUS9712</name>
</gene>